<feature type="compositionally biased region" description="Polar residues" evidence="1">
    <location>
        <begin position="31"/>
        <end position="40"/>
    </location>
</feature>
<dbReference type="Proteomes" id="UP000789831">
    <property type="component" value="Unassembled WGS sequence"/>
</dbReference>
<feature type="compositionally biased region" description="Basic residues" evidence="1">
    <location>
        <begin position="162"/>
        <end position="171"/>
    </location>
</feature>
<name>A0A9N9ECX8_9GLOM</name>
<dbReference type="AlphaFoldDB" id="A0A9N9ECX8"/>
<feature type="compositionally biased region" description="Polar residues" evidence="1">
    <location>
        <begin position="85"/>
        <end position="112"/>
    </location>
</feature>
<organism evidence="2 3">
    <name type="scientific">Ambispora gerdemannii</name>
    <dbReference type="NCBI Taxonomy" id="144530"/>
    <lineage>
        <taxon>Eukaryota</taxon>
        <taxon>Fungi</taxon>
        <taxon>Fungi incertae sedis</taxon>
        <taxon>Mucoromycota</taxon>
        <taxon>Glomeromycotina</taxon>
        <taxon>Glomeromycetes</taxon>
        <taxon>Archaeosporales</taxon>
        <taxon>Ambisporaceae</taxon>
        <taxon>Ambispora</taxon>
    </lineage>
</organism>
<dbReference type="OrthoDB" id="2273669at2759"/>
<reference evidence="2" key="1">
    <citation type="submission" date="2021-06" db="EMBL/GenBank/DDBJ databases">
        <authorList>
            <person name="Kallberg Y."/>
            <person name="Tangrot J."/>
            <person name="Rosling A."/>
        </authorList>
    </citation>
    <scope>NUCLEOTIDE SEQUENCE</scope>
    <source>
        <strain evidence="2">MT106</strain>
    </source>
</reference>
<comment type="caution">
    <text evidence="2">The sequence shown here is derived from an EMBL/GenBank/DDBJ whole genome shotgun (WGS) entry which is preliminary data.</text>
</comment>
<dbReference type="EMBL" id="CAJVPL010007432">
    <property type="protein sequence ID" value="CAG8669618.1"/>
    <property type="molecule type" value="Genomic_DNA"/>
</dbReference>
<proteinExistence type="predicted"/>
<sequence length="171" mass="17989">MGIDSVISAFNAIAVTNQSGILGANWSSVQASKQSKNNNAGDGKRPVVNQQPSQQKQNNNSSAGSGRSNNNNTNNNVGGAAGQPIYNQPPNQVQKPINSSSQPVIPQSQNTTTTAASVDVRISAWHTLAAPDAKTKDGLGTGQLHRKGKNYRPVSEAEVLRIQKKGPPPKK</sequence>
<gene>
    <name evidence="2" type="ORF">AGERDE_LOCUS12196</name>
</gene>
<evidence type="ECO:0000313" key="3">
    <source>
        <dbReference type="Proteomes" id="UP000789831"/>
    </source>
</evidence>
<protein>
    <submittedName>
        <fullName evidence="2">6539_t:CDS:1</fullName>
    </submittedName>
</protein>
<feature type="non-terminal residue" evidence="2">
    <location>
        <position position="171"/>
    </location>
</feature>
<evidence type="ECO:0000313" key="2">
    <source>
        <dbReference type="EMBL" id="CAG8669618.1"/>
    </source>
</evidence>
<accession>A0A9N9ECX8</accession>
<feature type="region of interest" description="Disordered" evidence="1">
    <location>
        <begin position="133"/>
        <end position="171"/>
    </location>
</feature>
<evidence type="ECO:0000256" key="1">
    <source>
        <dbReference type="SAM" id="MobiDB-lite"/>
    </source>
</evidence>
<feature type="region of interest" description="Disordered" evidence="1">
    <location>
        <begin position="31"/>
        <end position="112"/>
    </location>
</feature>
<keyword evidence="3" id="KW-1185">Reference proteome</keyword>
<feature type="compositionally biased region" description="Low complexity" evidence="1">
    <location>
        <begin position="49"/>
        <end position="78"/>
    </location>
</feature>